<gene>
    <name evidence="2" type="ORF">GCM10022394_22150</name>
</gene>
<organism evidence="2 3">
    <name type="scientific">Zobellella aerophila</name>
    <dbReference type="NCBI Taxonomy" id="870480"/>
    <lineage>
        <taxon>Bacteria</taxon>
        <taxon>Pseudomonadati</taxon>
        <taxon>Pseudomonadota</taxon>
        <taxon>Gammaproteobacteria</taxon>
        <taxon>Aeromonadales</taxon>
        <taxon>Aeromonadaceae</taxon>
        <taxon>Zobellella</taxon>
    </lineage>
</organism>
<reference evidence="3" key="1">
    <citation type="journal article" date="2019" name="Int. J. Syst. Evol. Microbiol.">
        <title>The Global Catalogue of Microorganisms (GCM) 10K type strain sequencing project: providing services to taxonomists for standard genome sequencing and annotation.</title>
        <authorList>
            <consortium name="The Broad Institute Genomics Platform"/>
            <consortium name="The Broad Institute Genome Sequencing Center for Infectious Disease"/>
            <person name="Wu L."/>
            <person name="Ma J."/>
        </authorList>
    </citation>
    <scope>NUCLEOTIDE SEQUENCE [LARGE SCALE GENOMIC DNA]</scope>
    <source>
        <strain evidence="3">JCM 17110</strain>
    </source>
</reference>
<dbReference type="InterPro" id="IPR029021">
    <property type="entry name" value="Prot-tyrosine_phosphatase-like"/>
</dbReference>
<dbReference type="Pfam" id="PF04273">
    <property type="entry name" value="BLH_phosphatase"/>
    <property type="match status" value="1"/>
</dbReference>
<evidence type="ECO:0000313" key="3">
    <source>
        <dbReference type="Proteomes" id="UP001500795"/>
    </source>
</evidence>
<accession>A0ABP6VUQ7</accession>
<dbReference type="GO" id="GO:0016740">
    <property type="term" value="F:transferase activity"/>
    <property type="evidence" value="ECO:0007669"/>
    <property type="project" value="UniProtKB-KW"/>
</dbReference>
<feature type="domain" description="Beta-lactamase hydrolase-like protein phosphatase-like" evidence="1">
    <location>
        <begin position="31"/>
        <end position="137"/>
    </location>
</feature>
<evidence type="ECO:0000259" key="1">
    <source>
        <dbReference type="Pfam" id="PF04273"/>
    </source>
</evidence>
<dbReference type="InterPro" id="IPR005939">
    <property type="entry name" value="BLH_phosphatase-like"/>
</dbReference>
<keyword evidence="2" id="KW-0808">Transferase</keyword>
<protein>
    <submittedName>
        <fullName evidence="2">TIGR01244 family sulfur transferase</fullName>
    </submittedName>
</protein>
<dbReference type="NCBIfam" id="TIGR01244">
    <property type="entry name" value="TIGR01244 family sulfur transferase"/>
    <property type="match status" value="1"/>
</dbReference>
<dbReference type="SUPFAM" id="SSF52799">
    <property type="entry name" value="(Phosphotyrosine protein) phosphatases II"/>
    <property type="match status" value="1"/>
</dbReference>
<keyword evidence="3" id="KW-1185">Reference proteome</keyword>
<evidence type="ECO:0000313" key="2">
    <source>
        <dbReference type="EMBL" id="GAA3541780.1"/>
    </source>
</evidence>
<dbReference type="Proteomes" id="UP001500795">
    <property type="component" value="Unassembled WGS sequence"/>
</dbReference>
<dbReference type="EMBL" id="BAABCX010000002">
    <property type="protein sequence ID" value="GAA3541780.1"/>
    <property type="molecule type" value="Genomic_DNA"/>
</dbReference>
<dbReference type="Gene3D" id="3.90.190.10">
    <property type="entry name" value="Protein tyrosine phosphatase superfamily"/>
    <property type="match status" value="1"/>
</dbReference>
<comment type="caution">
    <text evidence="2">The sequence shown here is derived from an EMBL/GenBank/DDBJ whole genome shotgun (WGS) entry which is preliminary data.</text>
</comment>
<name>A0ABP6VUQ7_9GAMM</name>
<sequence>MVRAVHYVIRGQRELRSLAYSHFVSRLPMELRQVTADFAVADQITPADLAELKTRGFTTLICNRPDHEAADQPTAAQLAESARLMGFDWHWIPISSGNFTEEAIVQFQQALATATRTLAFCRSGTRSITLWSLSQAKHTPPATLLQLGRQAGYDLQGSEARLQGIYQHHKKGNL</sequence>
<proteinExistence type="predicted"/>